<dbReference type="OrthoDB" id="5420711at2759"/>
<accession>A0A9W9CRD0</accession>
<keyword evidence="2" id="KW-1185">Reference proteome</keyword>
<organism evidence="1 2">
    <name type="scientific">Neocucurbitaria cava</name>
    <dbReference type="NCBI Taxonomy" id="798079"/>
    <lineage>
        <taxon>Eukaryota</taxon>
        <taxon>Fungi</taxon>
        <taxon>Dikarya</taxon>
        <taxon>Ascomycota</taxon>
        <taxon>Pezizomycotina</taxon>
        <taxon>Dothideomycetes</taxon>
        <taxon>Pleosporomycetidae</taxon>
        <taxon>Pleosporales</taxon>
        <taxon>Pleosporineae</taxon>
        <taxon>Cucurbitariaceae</taxon>
        <taxon>Neocucurbitaria</taxon>
    </lineage>
</organism>
<dbReference type="Proteomes" id="UP001140560">
    <property type="component" value="Unassembled WGS sequence"/>
</dbReference>
<comment type="caution">
    <text evidence="1">The sequence shown here is derived from an EMBL/GenBank/DDBJ whole genome shotgun (WGS) entry which is preliminary data.</text>
</comment>
<proteinExistence type="predicted"/>
<dbReference type="InterPro" id="IPR038883">
    <property type="entry name" value="AN11006-like"/>
</dbReference>
<evidence type="ECO:0000313" key="1">
    <source>
        <dbReference type="EMBL" id="KAJ4377870.1"/>
    </source>
</evidence>
<sequence length="424" mass="48432">MSADTSNIAAAKSTTDEIATSPFLRLPFEIRLMIYEYLLFPSTQPSTSNSTSIANLLPDFHTYYSEDTNSTPFTLSVRTIDPWIGSQSSRTWRRRSTYHVRTGKPAHPLRIHCNQKWMYVKSRNLRRKPDKEEWKLKRRMFGTLLTCTEGPFLTTTTPTTYRVLLSPYTAHLRQNVPALLSLNHQTHAEASKVLYSTYTFSFHTSIEAVVPFLSDLTPLARSHIRHLSLTKKALPYTKEFDRAEWSSLCEYLTLHQQQPGFNHHRPQPQSSPTLHPIPLQPFQLRTLHLNVVAGKPDLGWDAISPITPTDFSTMMRMRSEWGGGDDGSLGGVDLEWAEQLMGIKGLKEMRVRALVEHCARPVSEKQAFWVAFSKSVFEGHLGSGFEGLWLGKLWRGGWWCVVQMFDLTSDTRGKRCREGIIFSL</sequence>
<dbReference type="PANTHER" id="PTHR42085:SF2">
    <property type="entry name" value="F-BOX DOMAIN-CONTAINING PROTEIN"/>
    <property type="match status" value="1"/>
</dbReference>
<dbReference type="AlphaFoldDB" id="A0A9W9CRD0"/>
<protein>
    <submittedName>
        <fullName evidence="1">Uncharacterized protein</fullName>
    </submittedName>
</protein>
<evidence type="ECO:0000313" key="2">
    <source>
        <dbReference type="Proteomes" id="UP001140560"/>
    </source>
</evidence>
<reference evidence="1" key="1">
    <citation type="submission" date="2022-10" db="EMBL/GenBank/DDBJ databases">
        <title>Tapping the CABI collections for fungal endophytes: first genome assemblies for Collariella, Neodidymelliopsis, Ascochyta clinopodiicola, Didymella pomorum, Didymosphaeria variabile, Neocosmospora piperis and Neocucurbitaria cava.</title>
        <authorList>
            <person name="Hill R."/>
        </authorList>
    </citation>
    <scope>NUCLEOTIDE SEQUENCE</scope>
    <source>
        <strain evidence="1">IMI 356814</strain>
    </source>
</reference>
<dbReference type="EMBL" id="JAPEUY010000001">
    <property type="protein sequence ID" value="KAJ4377870.1"/>
    <property type="molecule type" value="Genomic_DNA"/>
</dbReference>
<gene>
    <name evidence="1" type="ORF">N0V83_000700</name>
</gene>
<dbReference type="PANTHER" id="PTHR42085">
    <property type="entry name" value="F-BOX DOMAIN-CONTAINING PROTEIN"/>
    <property type="match status" value="1"/>
</dbReference>
<name>A0A9W9CRD0_9PLEO</name>